<proteinExistence type="predicted"/>
<evidence type="ECO:0000313" key="3">
    <source>
        <dbReference type="Proteomes" id="UP000315471"/>
    </source>
</evidence>
<protein>
    <recommendedName>
        <fullName evidence="1">DUF8091 domain-containing protein</fullName>
    </recommendedName>
</protein>
<dbReference type="OrthoDB" id="287760at2"/>
<gene>
    <name evidence="2" type="ORF">Q31b_01290</name>
</gene>
<comment type="caution">
    <text evidence="2">The sequence shown here is derived from an EMBL/GenBank/DDBJ whole genome shotgun (WGS) entry which is preliminary data.</text>
</comment>
<accession>A0A5C6E813</accession>
<sequence>METSLHQQLKHRYAAESGDTEVVLGPYRIDAVRGDELIEIQCAGLSAIRDKCRDLLKRHKLRVVKPVIERTRIAKAKKRGGKVQSSRMSPKRGSVVDVFEDLIYFTKVFPHRNLVIEVPLMHVIETRIPRGKSRRRRWQKDYRVDDVELESMGESYHFSTAADLLAIVNVPAGTTEFNTSDLAKWIDRPRWVAQKIAYVLRHTGAITTNRRQRSGIVYRVDTQTTTAEFVGTTRRTA</sequence>
<organism evidence="2 3">
    <name type="scientific">Novipirellula aureliae</name>
    <dbReference type="NCBI Taxonomy" id="2527966"/>
    <lineage>
        <taxon>Bacteria</taxon>
        <taxon>Pseudomonadati</taxon>
        <taxon>Planctomycetota</taxon>
        <taxon>Planctomycetia</taxon>
        <taxon>Pirellulales</taxon>
        <taxon>Pirellulaceae</taxon>
        <taxon>Novipirellula</taxon>
    </lineage>
</organism>
<dbReference type="Proteomes" id="UP000315471">
    <property type="component" value="Unassembled WGS sequence"/>
</dbReference>
<dbReference type="EMBL" id="SJPY01000001">
    <property type="protein sequence ID" value="TWU44958.1"/>
    <property type="molecule type" value="Genomic_DNA"/>
</dbReference>
<dbReference type="InterPro" id="IPR058404">
    <property type="entry name" value="DUF8091"/>
</dbReference>
<evidence type="ECO:0000313" key="2">
    <source>
        <dbReference type="EMBL" id="TWU44958.1"/>
    </source>
</evidence>
<dbReference type="Pfam" id="PF26351">
    <property type="entry name" value="DUF8091"/>
    <property type="match status" value="1"/>
</dbReference>
<dbReference type="AlphaFoldDB" id="A0A5C6E813"/>
<evidence type="ECO:0000259" key="1">
    <source>
        <dbReference type="Pfam" id="PF26351"/>
    </source>
</evidence>
<name>A0A5C6E813_9BACT</name>
<feature type="domain" description="DUF8091" evidence="1">
    <location>
        <begin position="3"/>
        <end position="158"/>
    </location>
</feature>
<keyword evidence="3" id="KW-1185">Reference proteome</keyword>
<dbReference type="RefSeq" id="WP_146597765.1">
    <property type="nucleotide sequence ID" value="NZ_SJPY01000001.1"/>
</dbReference>
<reference evidence="2 3" key="1">
    <citation type="submission" date="2019-02" db="EMBL/GenBank/DDBJ databases">
        <title>Deep-cultivation of Planctomycetes and their phenomic and genomic characterization uncovers novel biology.</title>
        <authorList>
            <person name="Wiegand S."/>
            <person name="Jogler M."/>
            <person name="Boedeker C."/>
            <person name="Pinto D."/>
            <person name="Vollmers J."/>
            <person name="Rivas-Marin E."/>
            <person name="Kohn T."/>
            <person name="Peeters S.H."/>
            <person name="Heuer A."/>
            <person name="Rast P."/>
            <person name="Oberbeckmann S."/>
            <person name="Bunk B."/>
            <person name="Jeske O."/>
            <person name="Meyerdierks A."/>
            <person name="Storesund J.E."/>
            <person name="Kallscheuer N."/>
            <person name="Luecker S."/>
            <person name="Lage O.M."/>
            <person name="Pohl T."/>
            <person name="Merkel B.J."/>
            <person name="Hornburger P."/>
            <person name="Mueller R.-W."/>
            <person name="Bruemmer F."/>
            <person name="Labrenz M."/>
            <person name="Spormann A.M."/>
            <person name="Op Den Camp H."/>
            <person name="Overmann J."/>
            <person name="Amann R."/>
            <person name="Jetten M.S.M."/>
            <person name="Mascher T."/>
            <person name="Medema M.H."/>
            <person name="Devos D.P."/>
            <person name="Kaster A.-K."/>
            <person name="Ovreas L."/>
            <person name="Rohde M."/>
            <person name="Galperin M.Y."/>
            <person name="Jogler C."/>
        </authorList>
    </citation>
    <scope>NUCLEOTIDE SEQUENCE [LARGE SCALE GENOMIC DNA]</scope>
    <source>
        <strain evidence="2 3">Q31b</strain>
    </source>
</reference>